<dbReference type="Pfam" id="PF13564">
    <property type="entry name" value="DoxX_2"/>
    <property type="match status" value="1"/>
</dbReference>
<dbReference type="GO" id="GO:0016020">
    <property type="term" value="C:membrane"/>
    <property type="evidence" value="ECO:0007669"/>
    <property type="project" value="UniProtKB-SubCell"/>
</dbReference>
<dbReference type="AlphaFoldDB" id="A0A5C6ZFQ9"/>
<comment type="subcellular location">
    <subcellularLocation>
        <location evidence="1">Membrane</location>
        <topology evidence="1">Multi-pass membrane protein</topology>
    </subcellularLocation>
</comment>
<proteinExistence type="predicted"/>
<organism evidence="6 7">
    <name type="scientific">Subsaximicrobium wynnwilliamsii</name>
    <dbReference type="NCBI Taxonomy" id="291179"/>
    <lineage>
        <taxon>Bacteria</taxon>
        <taxon>Pseudomonadati</taxon>
        <taxon>Bacteroidota</taxon>
        <taxon>Flavobacteriia</taxon>
        <taxon>Flavobacteriales</taxon>
        <taxon>Flavobacteriaceae</taxon>
        <taxon>Subsaximicrobium</taxon>
    </lineage>
</organism>
<dbReference type="RefSeq" id="WP_147086562.1">
    <property type="nucleotide sequence ID" value="NZ_VORM01000005.1"/>
</dbReference>
<keyword evidence="4 5" id="KW-0472">Membrane</keyword>
<feature type="transmembrane region" description="Helical" evidence="5">
    <location>
        <begin position="44"/>
        <end position="62"/>
    </location>
</feature>
<evidence type="ECO:0000256" key="2">
    <source>
        <dbReference type="ARBA" id="ARBA00022692"/>
    </source>
</evidence>
<reference evidence="6 7" key="1">
    <citation type="submission" date="2019-08" db="EMBL/GenBank/DDBJ databases">
        <title>Genomes of Subsaximicrobium wynnwilliamsii strains.</title>
        <authorList>
            <person name="Bowman J.P."/>
        </authorList>
    </citation>
    <scope>NUCLEOTIDE SEQUENCE [LARGE SCALE GENOMIC DNA]</scope>
    <source>
        <strain evidence="6 7">2-80-2</strain>
    </source>
</reference>
<evidence type="ECO:0000313" key="7">
    <source>
        <dbReference type="Proteomes" id="UP000321578"/>
    </source>
</evidence>
<keyword evidence="2 5" id="KW-0812">Transmembrane</keyword>
<feature type="transmembrane region" description="Helical" evidence="5">
    <location>
        <begin position="98"/>
        <end position="116"/>
    </location>
</feature>
<accession>A0A5C6ZFQ9</accession>
<keyword evidence="7" id="KW-1185">Reference proteome</keyword>
<feature type="transmembrane region" description="Helical" evidence="5">
    <location>
        <begin position="6"/>
        <end position="24"/>
    </location>
</feature>
<gene>
    <name evidence="6" type="ORF">ESY86_10605</name>
</gene>
<evidence type="ECO:0000256" key="4">
    <source>
        <dbReference type="ARBA" id="ARBA00023136"/>
    </source>
</evidence>
<keyword evidence="3 5" id="KW-1133">Transmembrane helix</keyword>
<dbReference type="OrthoDB" id="799482at2"/>
<evidence type="ECO:0008006" key="8">
    <source>
        <dbReference type="Google" id="ProtNLM"/>
    </source>
</evidence>
<protein>
    <recommendedName>
        <fullName evidence="8">DoxX family protein</fullName>
    </recommendedName>
</protein>
<evidence type="ECO:0000256" key="5">
    <source>
        <dbReference type="SAM" id="Phobius"/>
    </source>
</evidence>
<evidence type="ECO:0000313" key="6">
    <source>
        <dbReference type="EMBL" id="TXD88937.1"/>
    </source>
</evidence>
<sequence>MIGALTVVTLFSAASFVFYGISCLTSKRMLLEFERFGLAKQRALTGVLQLIGGFGLAIGFYASFKLAAFSAAGLAILMLSGFVVRLKIKDSVVASAPALMYALLNGYLALRFFGVWI</sequence>
<evidence type="ECO:0000256" key="1">
    <source>
        <dbReference type="ARBA" id="ARBA00004141"/>
    </source>
</evidence>
<feature type="transmembrane region" description="Helical" evidence="5">
    <location>
        <begin position="68"/>
        <end position="86"/>
    </location>
</feature>
<dbReference type="Proteomes" id="UP000321578">
    <property type="component" value="Unassembled WGS sequence"/>
</dbReference>
<comment type="caution">
    <text evidence="6">The sequence shown here is derived from an EMBL/GenBank/DDBJ whole genome shotgun (WGS) entry which is preliminary data.</text>
</comment>
<dbReference type="InterPro" id="IPR032808">
    <property type="entry name" value="DoxX"/>
</dbReference>
<evidence type="ECO:0000256" key="3">
    <source>
        <dbReference type="ARBA" id="ARBA00022989"/>
    </source>
</evidence>
<dbReference type="EMBL" id="VORO01000010">
    <property type="protein sequence ID" value="TXD88937.1"/>
    <property type="molecule type" value="Genomic_DNA"/>
</dbReference>
<name>A0A5C6ZFQ9_9FLAO</name>